<evidence type="ECO:0000313" key="9">
    <source>
        <dbReference type="EMBL" id="GLI34620.1"/>
    </source>
</evidence>
<dbReference type="PROSITE" id="PS01305">
    <property type="entry name" value="MOAA_NIFB_PQQE"/>
    <property type="match status" value="1"/>
</dbReference>
<dbReference type="EMBL" id="BSDR01000001">
    <property type="protein sequence ID" value="GLI34620.1"/>
    <property type="molecule type" value="Genomic_DNA"/>
</dbReference>
<dbReference type="InterPro" id="IPR007197">
    <property type="entry name" value="rSAM"/>
</dbReference>
<evidence type="ECO:0000259" key="8">
    <source>
        <dbReference type="PROSITE" id="PS51918"/>
    </source>
</evidence>
<dbReference type="RefSeq" id="WP_281793989.1">
    <property type="nucleotide sequence ID" value="NZ_BSDR01000001.1"/>
</dbReference>
<dbReference type="InterPro" id="IPR013785">
    <property type="entry name" value="Aldolase_TIM"/>
</dbReference>
<evidence type="ECO:0000256" key="7">
    <source>
        <dbReference type="ARBA" id="ARBA00023601"/>
    </source>
</evidence>
<comment type="similarity">
    <text evidence="7">Belongs to the radical SAM superfamily. Anaerobic sulfatase-maturating enzyme family.</text>
</comment>
<name>A0A9W6D2F3_9BACT</name>
<organism evidence="9 10">
    <name type="scientific">Desulforhabdus amnigena</name>
    <dbReference type="NCBI Taxonomy" id="40218"/>
    <lineage>
        <taxon>Bacteria</taxon>
        <taxon>Pseudomonadati</taxon>
        <taxon>Thermodesulfobacteriota</taxon>
        <taxon>Syntrophobacteria</taxon>
        <taxon>Syntrophobacterales</taxon>
        <taxon>Syntrophobacteraceae</taxon>
        <taxon>Desulforhabdus</taxon>
    </lineage>
</organism>
<feature type="domain" description="Radical SAM core" evidence="8">
    <location>
        <begin position="2"/>
        <end position="235"/>
    </location>
</feature>
<dbReference type="GO" id="GO:0016491">
    <property type="term" value="F:oxidoreductase activity"/>
    <property type="evidence" value="ECO:0007669"/>
    <property type="project" value="InterPro"/>
</dbReference>
<dbReference type="InterPro" id="IPR023885">
    <property type="entry name" value="4Fe4S-binding_SPASM_dom"/>
</dbReference>
<proteinExistence type="inferred from homology"/>
<accession>A0A9W6D2F3</accession>
<dbReference type="SFLD" id="SFLDG01067">
    <property type="entry name" value="SPASM/twitch_domain_containing"/>
    <property type="match status" value="1"/>
</dbReference>
<evidence type="ECO:0000313" key="10">
    <source>
        <dbReference type="Proteomes" id="UP001144372"/>
    </source>
</evidence>
<gene>
    <name evidence="9" type="ORF">DAMNIGENAA_20530</name>
</gene>
<evidence type="ECO:0000256" key="6">
    <source>
        <dbReference type="ARBA" id="ARBA00023014"/>
    </source>
</evidence>
<dbReference type="Gene3D" id="3.20.20.70">
    <property type="entry name" value="Aldolase class I"/>
    <property type="match status" value="1"/>
</dbReference>
<comment type="cofactor">
    <cofactor evidence="1">
        <name>[4Fe-4S] cluster</name>
        <dbReference type="ChEBI" id="CHEBI:49883"/>
    </cofactor>
</comment>
<keyword evidence="5" id="KW-0408">Iron</keyword>
<evidence type="ECO:0000256" key="2">
    <source>
        <dbReference type="ARBA" id="ARBA00022485"/>
    </source>
</evidence>
<evidence type="ECO:0000256" key="3">
    <source>
        <dbReference type="ARBA" id="ARBA00022691"/>
    </source>
</evidence>
<dbReference type="InterPro" id="IPR023867">
    <property type="entry name" value="Sulphatase_maturase_rSAM"/>
</dbReference>
<protein>
    <submittedName>
        <fullName evidence="9">Radical SAM/SPASM domain-containing protein</fullName>
    </submittedName>
</protein>
<dbReference type="GO" id="GO:0046872">
    <property type="term" value="F:metal ion binding"/>
    <property type="evidence" value="ECO:0007669"/>
    <property type="project" value="UniProtKB-KW"/>
</dbReference>
<keyword evidence="10" id="KW-1185">Reference proteome</keyword>
<dbReference type="PROSITE" id="PS51918">
    <property type="entry name" value="RADICAL_SAM"/>
    <property type="match status" value="1"/>
</dbReference>
<keyword evidence="4" id="KW-0479">Metal-binding</keyword>
<dbReference type="CDD" id="cd01335">
    <property type="entry name" value="Radical_SAM"/>
    <property type="match status" value="1"/>
</dbReference>
<evidence type="ECO:0000256" key="1">
    <source>
        <dbReference type="ARBA" id="ARBA00001966"/>
    </source>
</evidence>
<dbReference type="SFLD" id="SFLDS00029">
    <property type="entry name" value="Radical_SAM"/>
    <property type="match status" value="1"/>
</dbReference>
<dbReference type="NCBIfam" id="TIGR04085">
    <property type="entry name" value="rSAM_more_4Fe4S"/>
    <property type="match status" value="1"/>
</dbReference>
<keyword evidence="6" id="KW-0411">Iron-sulfur</keyword>
<reference evidence="9" key="1">
    <citation type="submission" date="2022-12" db="EMBL/GenBank/DDBJ databases">
        <title>Reference genome sequencing for broad-spectrum identification of bacterial and archaeal isolates by mass spectrometry.</title>
        <authorList>
            <person name="Sekiguchi Y."/>
            <person name="Tourlousse D.M."/>
        </authorList>
    </citation>
    <scope>NUCLEOTIDE SEQUENCE</scope>
    <source>
        <strain evidence="9">ASRB1</strain>
    </source>
</reference>
<dbReference type="Proteomes" id="UP001144372">
    <property type="component" value="Unassembled WGS sequence"/>
</dbReference>
<dbReference type="AlphaFoldDB" id="A0A9W6D2F3"/>
<evidence type="ECO:0000256" key="4">
    <source>
        <dbReference type="ARBA" id="ARBA00022723"/>
    </source>
</evidence>
<dbReference type="PANTHER" id="PTHR43273:SF3">
    <property type="entry name" value="ANAEROBIC SULFATASE-MATURATING ENZYME HOMOLOG ASLB-RELATED"/>
    <property type="match status" value="1"/>
</dbReference>
<keyword evidence="3" id="KW-0949">S-adenosyl-L-methionine</keyword>
<sequence>MKTAPRYLMLLLTTACNLRCAYCYREEEVHPLSMPRETAMRGLRLAASSGLPFHVQMTGGEPTLQPELIEWVASTTRKAGWPATLALQTNGTTMDRALVRLCAKYDIQVGVSLDGPPEVQEKLRGGALATIHAMKLLSQEGVPFRVTTVVTQQNVAHLKQIPLVLGAFKSARGVGMDLFVRKGRGVKGGVSQATPESLEKGITGFMATLSGVNARRTSPLRLREMDLLEQASHRKKNPPFCHACKGESLAIHPDGTLYPCSQTAGDPLFAAGTLDHPDRERLMALKRFTLFSEECKTCVLADRCPGDCPSRQYYNRGGTNSLTCVMYRTLWNGSRKNGDFNLLLNSTFSDFM</sequence>
<dbReference type="GO" id="GO:0051539">
    <property type="term" value="F:4 iron, 4 sulfur cluster binding"/>
    <property type="evidence" value="ECO:0007669"/>
    <property type="project" value="UniProtKB-KW"/>
</dbReference>
<dbReference type="PANTHER" id="PTHR43273">
    <property type="entry name" value="ANAEROBIC SULFATASE-MATURATING ENZYME HOMOLOG ASLB-RELATED"/>
    <property type="match status" value="1"/>
</dbReference>
<dbReference type="Pfam" id="PF04055">
    <property type="entry name" value="Radical_SAM"/>
    <property type="match status" value="1"/>
</dbReference>
<dbReference type="SUPFAM" id="SSF102114">
    <property type="entry name" value="Radical SAM enzymes"/>
    <property type="match status" value="1"/>
</dbReference>
<evidence type="ECO:0000256" key="5">
    <source>
        <dbReference type="ARBA" id="ARBA00023004"/>
    </source>
</evidence>
<dbReference type="SFLD" id="SFLDG01386">
    <property type="entry name" value="main_SPASM_domain-containing"/>
    <property type="match status" value="1"/>
</dbReference>
<dbReference type="InterPro" id="IPR058240">
    <property type="entry name" value="rSAM_sf"/>
</dbReference>
<dbReference type="InterPro" id="IPR000385">
    <property type="entry name" value="MoaA_NifB_PqqE_Fe-S-bd_CS"/>
</dbReference>
<keyword evidence="2" id="KW-0004">4Fe-4S</keyword>
<comment type="caution">
    <text evidence="9">The sequence shown here is derived from an EMBL/GenBank/DDBJ whole genome shotgun (WGS) entry which is preliminary data.</text>
</comment>